<evidence type="ECO:0008006" key="3">
    <source>
        <dbReference type="Google" id="ProtNLM"/>
    </source>
</evidence>
<dbReference type="RefSeq" id="WP_153278376.1">
    <property type="nucleotide sequence ID" value="NZ_CP034550.1"/>
</dbReference>
<proteinExistence type="predicted"/>
<name>A0A5Q0H262_SACSY</name>
<accession>A0A5Q0H262</accession>
<keyword evidence="2" id="KW-1185">Reference proteome</keyword>
<reference evidence="2" key="1">
    <citation type="journal article" date="2021" name="Curr. Microbiol.">
        <title>Complete genome of nocamycin-producing strain Saccharothrix syringae NRRL B-16468 reveals the biosynthetic potential for secondary metabolites.</title>
        <authorList>
            <person name="Mo X."/>
            <person name="Yang S."/>
        </authorList>
    </citation>
    <scope>NUCLEOTIDE SEQUENCE [LARGE SCALE GENOMIC DNA]</scope>
    <source>
        <strain evidence="2">ATCC 51364 / DSM 43886 / JCM 6844 / KCTC 9398 / NBRC 14523 / NRRL B-16468 / INA 2240</strain>
    </source>
</reference>
<dbReference type="KEGG" id="ssyi:EKG83_25550"/>
<protein>
    <recommendedName>
        <fullName evidence="3">DUF732 domain-containing protein</fullName>
    </recommendedName>
</protein>
<dbReference type="Proteomes" id="UP000325787">
    <property type="component" value="Chromosome"/>
</dbReference>
<dbReference type="AlphaFoldDB" id="A0A5Q0H262"/>
<organism evidence="1 2">
    <name type="scientific">Saccharothrix syringae</name>
    <name type="common">Nocardiopsis syringae</name>
    <dbReference type="NCBI Taxonomy" id="103733"/>
    <lineage>
        <taxon>Bacteria</taxon>
        <taxon>Bacillati</taxon>
        <taxon>Actinomycetota</taxon>
        <taxon>Actinomycetes</taxon>
        <taxon>Pseudonocardiales</taxon>
        <taxon>Pseudonocardiaceae</taxon>
        <taxon>Saccharothrix</taxon>
    </lineage>
</organism>
<sequence length="113" mass="11825">MTGTTPSGLSAAEMSSIAAAAGIPPKPDRATAEAYLAELRAIEPLLVDEDNTDKAIDRGRNQCSAIPNHAGDQAKLVELTNTRFTAPGHASGFGPEVAEQVLAVVRKHLCPTY</sequence>
<dbReference type="OrthoDB" id="3297420at2"/>
<dbReference type="EMBL" id="CP034550">
    <property type="protein sequence ID" value="QFZ20337.1"/>
    <property type="molecule type" value="Genomic_DNA"/>
</dbReference>
<gene>
    <name evidence="1" type="ORF">EKG83_25550</name>
</gene>
<evidence type="ECO:0000313" key="2">
    <source>
        <dbReference type="Proteomes" id="UP000325787"/>
    </source>
</evidence>
<evidence type="ECO:0000313" key="1">
    <source>
        <dbReference type="EMBL" id="QFZ20337.1"/>
    </source>
</evidence>